<organism evidence="1 2">
    <name type="scientific">Avena sativa</name>
    <name type="common">Oat</name>
    <dbReference type="NCBI Taxonomy" id="4498"/>
    <lineage>
        <taxon>Eukaryota</taxon>
        <taxon>Viridiplantae</taxon>
        <taxon>Streptophyta</taxon>
        <taxon>Embryophyta</taxon>
        <taxon>Tracheophyta</taxon>
        <taxon>Spermatophyta</taxon>
        <taxon>Magnoliopsida</taxon>
        <taxon>Liliopsida</taxon>
        <taxon>Poales</taxon>
        <taxon>Poaceae</taxon>
        <taxon>BOP clade</taxon>
        <taxon>Pooideae</taxon>
        <taxon>Poodae</taxon>
        <taxon>Poeae</taxon>
        <taxon>Poeae Chloroplast Group 1 (Aveneae type)</taxon>
        <taxon>Aveninae</taxon>
        <taxon>Avena</taxon>
    </lineage>
</organism>
<sequence>MDQKKASAGKRKRKPNEENAGAAKRSRRRVAGAGEPQLQANAAPVAAVVQKVAERMQSEEEEYTGFTEDSMSQMMSWLALELAAAPAAAAPGYVTVQGDVESCGPSFSGSASTVMASVDFRFVAPVPPVVAWPLPEPEPEPGPPEEEETVDDDWVATLLTDGPTGEGRY</sequence>
<evidence type="ECO:0000313" key="2">
    <source>
        <dbReference type="Proteomes" id="UP001732700"/>
    </source>
</evidence>
<reference evidence="1" key="1">
    <citation type="submission" date="2021-05" db="EMBL/GenBank/DDBJ databases">
        <authorList>
            <person name="Scholz U."/>
            <person name="Mascher M."/>
            <person name="Fiebig A."/>
        </authorList>
    </citation>
    <scope>NUCLEOTIDE SEQUENCE [LARGE SCALE GENOMIC DNA]</scope>
</reference>
<dbReference type="EnsemblPlants" id="AVESA.00010b.r2.1CG0107170.1">
    <property type="protein sequence ID" value="AVESA.00010b.r2.1CG0107170.1.CDS.1"/>
    <property type="gene ID" value="AVESA.00010b.r2.1CG0107170"/>
</dbReference>
<evidence type="ECO:0000313" key="1">
    <source>
        <dbReference type="EnsemblPlants" id="AVESA.00010b.r2.1CG0107170.1.CDS.1"/>
    </source>
</evidence>
<protein>
    <submittedName>
        <fullName evidence="1">Uncharacterized protein</fullName>
    </submittedName>
</protein>
<name>A0ACD5TQH2_AVESA</name>
<accession>A0ACD5TQH2</accession>
<proteinExistence type="predicted"/>
<keyword evidence="2" id="KW-1185">Reference proteome</keyword>
<dbReference type="Proteomes" id="UP001732700">
    <property type="component" value="Chromosome 1C"/>
</dbReference>
<reference evidence="1" key="2">
    <citation type="submission" date="2025-09" db="UniProtKB">
        <authorList>
            <consortium name="EnsemblPlants"/>
        </authorList>
    </citation>
    <scope>IDENTIFICATION</scope>
</reference>